<feature type="region of interest" description="Disordered" evidence="1">
    <location>
        <begin position="248"/>
        <end position="269"/>
    </location>
</feature>
<dbReference type="SMART" id="SM00331">
    <property type="entry name" value="PP2C_SIG"/>
    <property type="match status" value="1"/>
</dbReference>
<dbReference type="Pfam" id="PF13672">
    <property type="entry name" value="PP2C_2"/>
    <property type="match status" value="1"/>
</dbReference>
<name>A0A940MW15_9RHOB</name>
<reference evidence="3" key="1">
    <citation type="submission" date="2021-03" db="EMBL/GenBank/DDBJ databases">
        <title>Sagittula salina sp. nov. strain M10.9X isolated from the marine waste.</title>
        <authorList>
            <person name="Satari L."/>
            <person name="Molina-Menor E."/>
            <person name="Vidal-Verdu A."/>
            <person name="Pascual J."/>
            <person name="Pereto J."/>
            <person name="Porcar M."/>
        </authorList>
    </citation>
    <scope>NUCLEOTIDE SEQUENCE</scope>
    <source>
        <strain evidence="3">M10.9X</strain>
    </source>
</reference>
<proteinExistence type="predicted"/>
<protein>
    <submittedName>
        <fullName evidence="3">Serine/threonine-protein phosphatase</fullName>
    </submittedName>
</protein>
<comment type="caution">
    <text evidence="3">The sequence shown here is derived from an EMBL/GenBank/DDBJ whole genome shotgun (WGS) entry which is preliminary data.</text>
</comment>
<dbReference type="SUPFAM" id="SSF81606">
    <property type="entry name" value="PP2C-like"/>
    <property type="match status" value="1"/>
</dbReference>
<feature type="compositionally biased region" description="Acidic residues" evidence="1">
    <location>
        <begin position="248"/>
        <end position="259"/>
    </location>
</feature>
<gene>
    <name evidence="3" type="ORF">J5474_21090</name>
</gene>
<dbReference type="Proteomes" id="UP000675940">
    <property type="component" value="Unassembled WGS sequence"/>
</dbReference>
<evidence type="ECO:0000256" key="1">
    <source>
        <dbReference type="SAM" id="MobiDB-lite"/>
    </source>
</evidence>
<dbReference type="CDD" id="cd00143">
    <property type="entry name" value="PP2Cc"/>
    <property type="match status" value="1"/>
</dbReference>
<feature type="domain" description="PPM-type phosphatase" evidence="2">
    <location>
        <begin position="10"/>
        <end position="241"/>
    </location>
</feature>
<dbReference type="RefSeq" id="WP_209363806.1">
    <property type="nucleotide sequence ID" value="NZ_JAGISH010000020.1"/>
</dbReference>
<dbReference type="GO" id="GO:0004722">
    <property type="term" value="F:protein serine/threonine phosphatase activity"/>
    <property type="evidence" value="ECO:0007669"/>
    <property type="project" value="InterPro"/>
</dbReference>
<dbReference type="Gene3D" id="3.60.40.10">
    <property type="entry name" value="PPM-type phosphatase domain"/>
    <property type="match status" value="1"/>
</dbReference>
<organism evidence="3 4">
    <name type="scientific">Sagittula salina</name>
    <dbReference type="NCBI Taxonomy" id="2820268"/>
    <lineage>
        <taxon>Bacteria</taxon>
        <taxon>Pseudomonadati</taxon>
        <taxon>Pseudomonadota</taxon>
        <taxon>Alphaproteobacteria</taxon>
        <taxon>Rhodobacterales</taxon>
        <taxon>Roseobacteraceae</taxon>
        <taxon>Sagittula</taxon>
    </lineage>
</organism>
<accession>A0A940MW15</accession>
<dbReference type="InterPro" id="IPR015655">
    <property type="entry name" value="PP2C"/>
</dbReference>
<dbReference type="EMBL" id="JAGISH010000020">
    <property type="protein sequence ID" value="MBP0484977.1"/>
    <property type="molecule type" value="Genomic_DNA"/>
</dbReference>
<evidence type="ECO:0000313" key="3">
    <source>
        <dbReference type="EMBL" id="MBP0484977.1"/>
    </source>
</evidence>
<dbReference type="PANTHER" id="PTHR47992">
    <property type="entry name" value="PROTEIN PHOSPHATASE"/>
    <property type="match status" value="1"/>
</dbReference>
<keyword evidence="4" id="KW-1185">Reference proteome</keyword>
<dbReference type="SMART" id="SM00332">
    <property type="entry name" value="PP2Cc"/>
    <property type="match status" value="1"/>
</dbReference>
<dbReference type="InterPro" id="IPR001932">
    <property type="entry name" value="PPM-type_phosphatase-like_dom"/>
</dbReference>
<evidence type="ECO:0000313" key="4">
    <source>
        <dbReference type="Proteomes" id="UP000675940"/>
    </source>
</evidence>
<dbReference type="InterPro" id="IPR036457">
    <property type="entry name" value="PPM-type-like_dom_sf"/>
</dbReference>
<evidence type="ECO:0000259" key="2">
    <source>
        <dbReference type="PROSITE" id="PS51746"/>
    </source>
</evidence>
<sequence>MDHNEFFTFETGQATDVGCKRTVNEDNFLSRPDCGLWVVSDGMGGHAAGDYASYTIVQALNSIGMSGSPDDLQARFMERIHRANHDIYEHALKMQRGTIGATLVALLVHGEDYACIWSGDSRIYLLRDGQLVQQTRDHTELRMLLDSGAITAEEAENWPRKNVITRAIGVTEEPHCDVISGKLALDDTFILCSDGLTEHLSDADIADHARSYAPKEACERMIRLTLERGAKDNVTVVAMRCLPPPELEEEDDLMDDVLELDQTNGEDRA</sequence>
<dbReference type="PROSITE" id="PS51746">
    <property type="entry name" value="PPM_2"/>
    <property type="match status" value="1"/>
</dbReference>
<dbReference type="AlphaFoldDB" id="A0A940MW15"/>